<protein>
    <submittedName>
        <fullName evidence="14">Uncharacterized protein</fullName>
    </submittedName>
</protein>
<accession>A0A2R6X2R8</accession>
<keyword evidence="2" id="KW-0813">Transport</keyword>
<feature type="transmembrane region" description="Helical" evidence="11">
    <location>
        <begin position="349"/>
        <end position="365"/>
    </location>
</feature>
<dbReference type="GO" id="GO:0042626">
    <property type="term" value="F:ATPase-coupled transmembrane transporter activity"/>
    <property type="evidence" value="ECO:0000318"/>
    <property type="project" value="GO_Central"/>
</dbReference>
<dbReference type="EMBL" id="KZ772712">
    <property type="protein sequence ID" value="PTQ40397.1"/>
    <property type="molecule type" value="Genomic_DNA"/>
</dbReference>
<dbReference type="Gene3D" id="1.20.1560.10">
    <property type="entry name" value="ABC transporter type 1, transmembrane domain"/>
    <property type="match status" value="2"/>
</dbReference>
<dbReference type="SUPFAM" id="SSF90123">
    <property type="entry name" value="ABC transporter transmembrane region"/>
    <property type="match status" value="2"/>
</dbReference>
<keyword evidence="4" id="KW-0677">Repeat</keyword>
<reference evidence="15" key="1">
    <citation type="journal article" date="2017" name="Cell">
        <title>Insights into land plant evolution garnered from the Marchantia polymorpha genome.</title>
        <authorList>
            <person name="Bowman J.L."/>
            <person name="Kohchi T."/>
            <person name="Yamato K.T."/>
            <person name="Jenkins J."/>
            <person name="Shu S."/>
            <person name="Ishizaki K."/>
            <person name="Yamaoka S."/>
            <person name="Nishihama R."/>
            <person name="Nakamura Y."/>
            <person name="Berger F."/>
            <person name="Adam C."/>
            <person name="Aki S.S."/>
            <person name="Althoff F."/>
            <person name="Araki T."/>
            <person name="Arteaga-Vazquez M.A."/>
            <person name="Balasubrmanian S."/>
            <person name="Barry K."/>
            <person name="Bauer D."/>
            <person name="Boehm C.R."/>
            <person name="Briginshaw L."/>
            <person name="Caballero-Perez J."/>
            <person name="Catarino B."/>
            <person name="Chen F."/>
            <person name="Chiyoda S."/>
            <person name="Chovatia M."/>
            <person name="Davies K.M."/>
            <person name="Delmans M."/>
            <person name="Demura T."/>
            <person name="Dierschke T."/>
            <person name="Dolan L."/>
            <person name="Dorantes-Acosta A.E."/>
            <person name="Eklund D.M."/>
            <person name="Florent S.N."/>
            <person name="Flores-Sandoval E."/>
            <person name="Fujiyama A."/>
            <person name="Fukuzawa H."/>
            <person name="Galik B."/>
            <person name="Grimanelli D."/>
            <person name="Grimwood J."/>
            <person name="Grossniklaus U."/>
            <person name="Hamada T."/>
            <person name="Haseloff J."/>
            <person name="Hetherington A.J."/>
            <person name="Higo A."/>
            <person name="Hirakawa Y."/>
            <person name="Hundley H.N."/>
            <person name="Ikeda Y."/>
            <person name="Inoue K."/>
            <person name="Inoue S.I."/>
            <person name="Ishida S."/>
            <person name="Jia Q."/>
            <person name="Kakita M."/>
            <person name="Kanazawa T."/>
            <person name="Kawai Y."/>
            <person name="Kawashima T."/>
            <person name="Kennedy M."/>
            <person name="Kinose K."/>
            <person name="Kinoshita T."/>
            <person name="Kohara Y."/>
            <person name="Koide E."/>
            <person name="Komatsu K."/>
            <person name="Kopischke S."/>
            <person name="Kubo M."/>
            <person name="Kyozuka J."/>
            <person name="Lagercrantz U."/>
            <person name="Lin S.S."/>
            <person name="Lindquist E."/>
            <person name="Lipzen A.M."/>
            <person name="Lu C.W."/>
            <person name="De Luna E."/>
            <person name="Martienssen R.A."/>
            <person name="Minamino N."/>
            <person name="Mizutani M."/>
            <person name="Mizutani M."/>
            <person name="Mochizuki N."/>
            <person name="Monte I."/>
            <person name="Mosher R."/>
            <person name="Nagasaki H."/>
            <person name="Nakagami H."/>
            <person name="Naramoto S."/>
            <person name="Nishitani K."/>
            <person name="Ohtani M."/>
            <person name="Okamoto T."/>
            <person name="Okumura M."/>
            <person name="Phillips J."/>
            <person name="Pollak B."/>
            <person name="Reinders A."/>
            <person name="Rovekamp M."/>
            <person name="Sano R."/>
            <person name="Sawa S."/>
            <person name="Schmid M.W."/>
            <person name="Shirakawa M."/>
            <person name="Solano R."/>
            <person name="Spunde A."/>
            <person name="Suetsugu N."/>
            <person name="Sugano S."/>
            <person name="Sugiyama A."/>
            <person name="Sun R."/>
            <person name="Suzuki Y."/>
            <person name="Takenaka M."/>
            <person name="Takezawa D."/>
            <person name="Tomogane H."/>
            <person name="Tsuzuki M."/>
            <person name="Ueda T."/>
            <person name="Umeda M."/>
            <person name="Ward J.M."/>
            <person name="Watanabe Y."/>
            <person name="Yazaki K."/>
            <person name="Yokoyama R."/>
            <person name="Yoshitake Y."/>
            <person name="Yotsui I."/>
            <person name="Zachgo S."/>
            <person name="Schmutz J."/>
        </authorList>
    </citation>
    <scope>NUCLEOTIDE SEQUENCE [LARGE SCALE GENOMIC DNA]</scope>
    <source>
        <strain evidence="15">Tak-1</strain>
    </source>
</reference>
<evidence type="ECO:0000256" key="8">
    <source>
        <dbReference type="ARBA" id="ARBA00023136"/>
    </source>
</evidence>
<dbReference type="GO" id="GO:0140359">
    <property type="term" value="F:ABC-type transporter activity"/>
    <property type="evidence" value="ECO:0007669"/>
    <property type="project" value="InterPro"/>
</dbReference>
<evidence type="ECO:0000256" key="6">
    <source>
        <dbReference type="ARBA" id="ARBA00022840"/>
    </source>
</evidence>
<dbReference type="OrthoDB" id="6500128at2759"/>
<dbReference type="SMART" id="SM00382">
    <property type="entry name" value="AAA"/>
    <property type="match status" value="2"/>
</dbReference>
<keyword evidence="15" id="KW-1185">Reference proteome</keyword>
<dbReference type="GO" id="GO:0016887">
    <property type="term" value="F:ATP hydrolysis activity"/>
    <property type="evidence" value="ECO:0007669"/>
    <property type="project" value="InterPro"/>
</dbReference>
<dbReference type="InterPro" id="IPR017871">
    <property type="entry name" value="ABC_transporter-like_CS"/>
</dbReference>
<evidence type="ECO:0000256" key="7">
    <source>
        <dbReference type="ARBA" id="ARBA00022989"/>
    </source>
</evidence>
<feature type="domain" description="ABC transmembrane type-1" evidence="13">
    <location>
        <begin position="194"/>
        <end position="484"/>
    </location>
</feature>
<evidence type="ECO:0000256" key="1">
    <source>
        <dbReference type="ARBA" id="ARBA00007577"/>
    </source>
</evidence>
<keyword evidence="8 11" id="KW-0472">Membrane</keyword>
<feature type="transmembrane region" description="Helical" evidence="11">
    <location>
        <begin position="1070"/>
        <end position="1088"/>
    </location>
</feature>
<feature type="domain" description="ABC transmembrane type-1" evidence="13">
    <location>
        <begin position="848"/>
        <end position="1135"/>
    </location>
</feature>
<dbReference type="SUPFAM" id="SSF52540">
    <property type="entry name" value="P-loop containing nucleoside triphosphate hydrolases"/>
    <property type="match status" value="2"/>
</dbReference>
<dbReference type="Proteomes" id="UP000244005">
    <property type="component" value="Unassembled WGS sequence"/>
</dbReference>
<sequence length="1415" mass="153493">MVVRSGQPQQEGDAMTRGEVEIAGTPSRASQEPELGASDDERVPDVQPSLPVAPFHHRPSVSRNAEDDLFESFGMLHNDRDTCVLGIVRQEEQAARISFSGPRLSASGQTQSGRISFSGSENFRRSVDFSELARRSVDCSELHRRSLDFSGSEQDHAAAADLRDFEAATKKPKGVSTYRRLLAYADALDYLLMALGTIGGIGDGLIQPLSYYITSGLMNTFGQGLNEVDPREFQHEINKFAVLYIYLALGSFAASGLEVACWMLTSERQVSRLRSMYLRAILRQDDMFFDTSGANSAEVVNSVANDTLAIQDALSEKLGQFIASLSHFVGGLVIAFVLVWRLVLVTLPLTPLLIIPGMMFGRHLAKAYSRMHKSNLEAATVAEHAISSVRAVFSFVGECRTATKFSRSLDSTLRLGLRVGIWKGLAMGANGITFAMWGFMTWYGSTLVVNHGVQGGKIVCAGLAFVNSGIALGNALPSLTYFMEGRAAATRILAMIDRVPDIDSDDLSGKVLPKLQGKLEFRNVSFVYPARPEAPVLQRFSLRVPAGKTVALVGESGSGKSTLISLLERFYDPLEGQVLVDGLNIKWLQLRWLRTQIGLVSQEPALFATSIRENILFGKEGASMAEVVEAARTASAQNFIEALPRAYETQVGEHGVMMSGGQKQRIAIARAVIKNPAILLLDEATSALDAESEQVVQRALDAAAVGRTTLVVAHRLSTIRTADLIAVVRGGRVVELGPHEELLRIEGGAYAALVNLSKATADISSGDGAGEIARDAVMRREPSGRDVPVRRSLSKSSAVSPEDVEAPEKKREPEGESESESKAKSESSRAPSLRRLLGLSRAEWRQALLGSVGAVMYGVIQPLYAFFLASTVYIFFMRDHGELLRAAARTAGVFVGLGAACCIANLLQHYYFAEMGERLSKRVRETMLSKVLTFEMGWFDRDENSSGAVCSKISSEANVVRSLVGDRISLIVQTVTAIVFACALGLVLTWRLAAVMIAVTPLTIVCFYAKKALLQRTYALTRKAQEAGSQVASEAVSHHRTIAAFALQDKVVGIFEAIQVGPQKQSRQRAVIAGLGLGAASFTVYAIWALDFWWGAELIVRGQLTYTHLLQCFFVLISTGKMIAVAGSMTTDLAKGANSVKAVFDILDRKTEIEPDDEQGMKLERVDGNVEFKGVHFRYPARPDVVIFRNLNLRVAQGKHVAMVGQSGSGKSTIIGLIERFYDPQEGQVLIDGHDLRRLHLRSIRTHIALVSQEPTLFAGTIRDNILYGREGASEAEVVEAAKAANAYGFISALEDGFETSTGERGVQLSGGQKQRVAIARAIIKNPAILLLDEATSALDAQSEKTVQDALDRIMVGRTTIVVAHRLSTVRNCDSIAVLQVGCILEQGSHEELLSRGPTGAYSALFSLQGHSPSP</sequence>
<evidence type="ECO:0000259" key="13">
    <source>
        <dbReference type="PROSITE" id="PS50929"/>
    </source>
</evidence>
<evidence type="ECO:0000256" key="9">
    <source>
        <dbReference type="ARBA" id="ARBA00023180"/>
    </source>
</evidence>
<proteinExistence type="inferred from homology"/>
<dbReference type="Pfam" id="PF00005">
    <property type="entry name" value="ABC_tran"/>
    <property type="match status" value="2"/>
</dbReference>
<evidence type="ECO:0000256" key="2">
    <source>
        <dbReference type="ARBA" id="ARBA00022448"/>
    </source>
</evidence>
<dbReference type="GO" id="GO:0016020">
    <property type="term" value="C:membrane"/>
    <property type="evidence" value="ECO:0000318"/>
    <property type="project" value="GO_Central"/>
</dbReference>
<dbReference type="PROSITE" id="PS50893">
    <property type="entry name" value="ABC_TRANSPORTER_2"/>
    <property type="match status" value="2"/>
</dbReference>
<dbReference type="InterPro" id="IPR036640">
    <property type="entry name" value="ABC1_TM_sf"/>
</dbReference>
<feature type="region of interest" description="Disordered" evidence="10">
    <location>
        <begin position="774"/>
        <end position="829"/>
    </location>
</feature>
<feature type="compositionally biased region" description="Polar residues" evidence="10">
    <location>
        <begin position="1"/>
        <end position="10"/>
    </location>
</feature>
<feature type="transmembrane region" description="Helical" evidence="11">
    <location>
        <begin position="424"/>
        <end position="443"/>
    </location>
</feature>
<feature type="transmembrane region" description="Helical" evidence="11">
    <location>
        <begin position="321"/>
        <end position="343"/>
    </location>
</feature>
<keyword evidence="3 11" id="KW-0812">Transmembrane</keyword>
<feature type="region of interest" description="Disordered" evidence="10">
    <location>
        <begin position="1"/>
        <end position="60"/>
    </location>
</feature>
<dbReference type="InterPro" id="IPR003593">
    <property type="entry name" value="AAA+_ATPase"/>
</dbReference>
<evidence type="ECO:0000313" key="15">
    <source>
        <dbReference type="Proteomes" id="UP000244005"/>
    </source>
</evidence>
<dbReference type="OMA" id="WALNYWY"/>
<feature type="transmembrane region" description="Helical" evidence="11">
    <location>
        <begin position="888"/>
        <end position="912"/>
    </location>
</feature>
<keyword evidence="9" id="KW-0325">Glycoprotein</keyword>
<feature type="domain" description="ABC transporter" evidence="12">
    <location>
        <begin position="519"/>
        <end position="755"/>
    </location>
</feature>
<evidence type="ECO:0000256" key="4">
    <source>
        <dbReference type="ARBA" id="ARBA00022737"/>
    </source>
</evidence>
<comment type="similarity">
    <text evidence="1">Belongs to the ABC transporter superfamily. ABCB family. Multidrug resistance exporter (TC 3.A.1.201) subfamily.</text>
</comment>
<evidence type="ECO:0000259" key="12">
    <source>
        <dbReference type="PROSITE" id="PS50893"/>
    </source>
</evidence>
<evidence type="ECO:0000256" key="11">
    <source>
        <dbReference type="SAM" id="Phobius"/>
    </source>
</evidence>
<feature type="transmembrane region" description="Helical" evidence="11">
    <location>
        <begin position="992"/>
        <end position="1009"/>
    </location>
</feature>
<gene>
    <name evidence="14" type="ORF">MARPO_0040s0071</name>
</gene>
<dbReference type="PANTHER" id="PTHR45136">
    <property type="entry name" value="ABC TRANSPORTER DOMAIN-CONTAINING PROTEIN"/>
    <property type="match status" value="1"/>
</dbReference>
<feature type="compositionally biased region" description="Basic and acidic residues" evidence="10">
    <location>
        <begin position="806"/>
        <end position="827"/>
    </location>
</feature>
<feature type="transmembrane region" description="Helical" evidence="11">
    <location>
        <begin position="181"/>
        <end position="202"/>
    </location>
</feature>
<feature type="domain" description="ABC transporter" evidence="12">
    <location>
        <begin position="1170"/>
        <end position="1406"/>
    </location>
</feature>
<dbReference type="GO" id="GO:0055085">
    <property type="term" value="P:transmembrane transport"/>
    <property type="evidence" value="ECO:0000318"/>
    <property type="project" value="GO_Central"/>
</dbReference>
<dbReference type="GO" id="GO:0005524">
    <property type="term" value="F:ATP binding"/>
    <property type="evidence" value="ECO:0007669"/>
    <property type="project" value="UniProtKB-KW"/>
</dbReference>
<keyword evidence="7 11" id="KW-1133">Transmembrane helix</keyword>
<feature type="transmembrane region" description="Helical" evidence="11">
    <location>
        <begin position="455"/>
        <end position="476"/>
    </location>
</feature>
<dbReference type="CDD" id="cd18578">
    <property type="entry name" value="ABC_6TM_Pgp_ABCB1_D2_like"/>
    <property type="match status" value="1"/>
</dbReference>
<evidence type="ECO:0000256" key="5">
    <source>
        <dbReference type="ARBA" id="ARBA00022741"/>
    </source>
</evidence>
<dbReference type="Pfam" id="PF00664">
    <property type="entry name" value="ABC_membrane"/>
    <property type="match status" value="2"/>
</dbReference>
<dbReference type="PROSITE" id="PS00211">
    <property type="entry name" value="ABC_TRANSPORTER_1"/>
    <property type="match status" value="2"/>
</dbReference>
<organism evidence="14 15">
    <name type="scientific">Marchantia polymorpha</name>
    <name type="common">Common liverwort</name>
    <name type="synonym">Marchantia aquatica</name>
    <dbReference type="NCBI Taxonomy" id="3197"/>
    <lineage>
        <taxon>Eukaryota</taxon>
        <taxon>Viridiplantae</taxon>
        <taxon>Streptophyta</taxon>
        <taxon>Embryophyta</taxon>
        <taxon>Marchantiophyta</taxon>
        <taxon>Marchantiopsida</taxon>
        <taxon>Marchantiidae</taxon>
        <taxon>Marchantiales</taxon>
        <taxon>Marchantiaceae</taxon>
        <taxon>Marchantia</taxon>
    </lineage>
</organism>
<dbReference type="Gramene" id="Mp2g21430.1">
    <property type="protein sequence ID" value="Mp2g21430.1.cds1"/>
    <property type="gene ID" value="Mp2g21430"/>
</dbReference>
<evidence type="ECO:0000256" key="10">
    <source>
        <dbReference type="SAM" id="MobiDB-lite"/>
    </source>
</evidence>
<dbReference type="InterPro" id="IPR003439">
    <property type="entry name" value="ABC_transporter-like_ATP-bd"/>
</dbReference>
<keyword evidence="5" id="KW-0547">Nucleotide-binding</keyword>
<feature type="transmembrane region" description="Helical" evidence="11">
    <location>
        <begin position="968"/>
        <end position="986"/>
    </location>
</feature>
<dbReference type="PROSITE" id="PS50929">
    <property type="entry name" value="ABC_TM1F"/>
    <property type="match status" value="2"/>
</dbReference>
<dbReference type="InterPro" id="IPR011527">
    <property type="entry name" value="ABC1_TM_dom"/>
</dbReference>
<keyword evidence="6" id="KW-0067">ATP-binding</keyword>
<evidence type="ECO:0000256" key="3">
    <source>
        <dbReference type="ARBA" id="ARBA00022692"/>
    </source>
</evidence>
<name>A0A2R6X2R8_MARPO</name>
<dbReference type="CDD" id="cd18577">
    <property type="entry name" value="ABC_6TM_Pgp_ABCB1_D1_like"/>
    <property type="match status" value="1"/>
</dbReference>
<evidence type="ECO:0000313" key="14">
    <source>
        <dbReference type="EMBL" id="PTQ40397.1"/>
    </source>
</evidence>
<feature type="compositionally biased region" description="Basic and acidic residues" evidence="10">
    <location>
        <begin position="774"/>
        <end position="789"/>
    </location>
</feature>
<dbReference type="Gene3D" id="3.40.50.300">
    <property type="entry name" value="P-loop containing nucleotide triphosphate hydrolases"/>
    <property type="match status" value="2"/>
</dbReference>
<feature type="transmembrane region" description="Helical" evidence="11">
    <location>
        <begin position="847"/>
        <end position="876"/>
    </location>
</feature>
<dbReference type="FunFam" id="3.40.50.300:FF:000205">
    <property type="entry name" value="ABC transporter B family member 4"/>
    <property type="match status" value="2"/>
</dbReference>
<feature type="transmembrane region" description="Helical" evidence="11">
    <location>
        <begin position="243"/>
        <end position="265"/>
    </location>
</feature>
<dbReference type="CDD" id="cd03249">
    <property type="entry name" value="ABC_MTABC3_MDL1_MDL2"/>
    <property type="match status" value="2"/>
</dbReference>
<dbReference type="InterPro" id="IPR027417">
    <property type="entry name" value="P-loop_NTPase"/>
</dbReference>
<dbReference type="PANTHER" id="PTHR45136:SF2">
    <property type="entry name" value="ABC TRANSPORTER DOMAIN-CONTAINING PROTEIN"/>
    <property type="match status" value="1"/>
</dbReference>